<accession>A0AAV0K5L1</accession>
<evidence type="ECO:0000313" key="1">
    <source>
        <dbReference type="EMBL" id="CAI0416129.1"/>
    </source>
</evidence>
<evidence type="ECO:0000313" key="2">
    <source>
        <dbReference type="Proteomes" id="UP001154282"/>
    </source>
</evidence>
<gene>
    <name evidence="1" type="ORF">LITE_LOCUS16863</name>
</gene>
<keyword evidence="2" id="KW-1185">Reference proteome</keyword>
<proteinExistence type="predicted"/>
<comment type="caution">
    <text evidence="1">The sequence shown here is derived from an EMBL/GenBank/DDBJ whole genome shotgun (WGS) entry which is preliminary data.</text>
</comment>
<reference evidence="1" key="1">
    <citation type="submission" date="2022-08" db="EMBL/GenBank/DDBJ databases">
        <authorList>
            <person name="Gutierrez-Valencia J."/>
        </authorList>
    </citation>
    <scope>NUCLEOTIDE SEQUENCE</scope>
</reference>
<dbReference type="Proteomes" id="UP001154282">
    <property type="component" value="Unassembled WGS sequence"/>
</dbReference>
<sequence length="74" mass="8725">MRLHINLIDMTSGHLKWWFVDYLMSSFFNVKYLDLPFAEPSSFCAVLREIAVDTQTPQPLDVPNSWFSPYPPFR</sequence>
<dbReference type="EMBL" id="CAMGYJ010000005">
    <property type="protein sequence ID" value="CAI0416129.1"/>
    <property type="molecule type" value="Genomic_DNA"/>
</dbReference>
<organism evidence="1 2">
    <name type="scientific">Linum tenue</name>
    <dbReference type="NCBI Taxonomy" id="586396"/>
    <lineage>
        <taxon>Eukaryota</taxon>
        <taxon>Viridiplantae</taxon>
        <taxon>Streptophyta</taxon>
        <taxon>Embryophyta</taxon>
        <taxon>Tracheophyta</taxon>
        <taxon>Spermatophyta</taxon>
        <taxon>Magnoliopsida</taxon>
        <taxon>eudicotyledons</taxon>
        <taxon>Gunneridae</taxon>
        <taxon>Pentapetalae</taxon>
        <taxon>rosids</taxon>
        <taxon>fabids</taxon>
        <taxon>Malpighiales</taxon>
        <taxon>Linaceae</taxon>
        <taxon>Linum</taxon>
    </lineage>
</organism>
<name>A0AAV0K5L1_9ROSI</name>
<protein>
    <submittedName>
        <fullName evidence="1">Uncharacterized protein</fullName>
    </submittedName>
</protein>
<dbReference type="AlphaFoldDB" id="A0AAV0K5L1"/>